<reference evidence="3" key="1">
    <citation type="submission" date="2022-09" db="EMBL/GenBank/DDBJ databases">
        <title>Haloadaptaus new haloarchaeum isolated from saline soil.</title>
        <authorList>
            <person name="Duran-Viseras A."/>
            <person name="Sanchez-Porro C."/>
            <person name="Ventosa A."/>
        </authorList>
    </citation>
    <scope>NUCLEOTIDE SEQUENCE</scope>
    <source>
        <strain evidence="3">F3-133</strain>
    </source>
</reference>
<dbReference type="Pfam" id="PF13614">
    <property type="entry name" value="AAA_31"/>
    <property type="match status" value="1"/>
</dbReference>
<dbReference type="InterPro" id="IPR025669">
    <property type="entry name" value="AAA_dom"/>
</dbReference>
<feature type="region of interest" description="Disordered" evidence="1">
    <location>
        <begin position="242"/>
        <end position="266"/>
    </location>
</feature>
<evidence type="ECO:0000259" key="2">
    <source>
        <dbReference type="Pfam" id="PF13614"/>
    </source>
</evidence>
<feature type="domain" description="AAA" evidence="2">
    <location>
        <begin position="12"/>
        <end position="197"/>
    </location>
</feature>
<sequence length="283" mass="31710">MSETLRAATFLDKGGTGKTTTVAHLGVALDRLGRDVLLIDLAGKQADLAKNFGVWDEYRARIEEEDDWPNISTVFREQWGRIAGKLGDEEAVGNMIFETGEGPDLIPAHPGLDGLDTELNDIEETERRYSRLDSFVNEYIEPMDYDFVFFDLPGSTNNVSYNGLWSARNVVVPVEAGPFEARQAGRLRDDLRRISESFGVDLSLSMLILNKTDSRTRLSEEFTEEYEDEYPEVVAPTQVPRSQAVRNSANRGETLFASNASTGTAQRAREAFMENAEELLERL</sequence>
<accession>A0A9Q4C6R0</accession>
<proteinExistence type="predicted"/>
<dbReference type="InterPro" id="IPR050678">
    <property type="entry name" value="DNA_Partitioning_ATPase"/>
</dbReference>
<dbReference type="AlphaFoldDB" id="A0A9Q4C6R0"/>
<dbReference type="InterPro" id="IPR027417">
    <property type="entry name" value="P-loop_NTPase"/>
</dbReference>
<gene>
    <name evidence="3" type="ORF">EGH25_08040</name>
</gene>
<protein>
    <submittedName>
        <fullName evidence="3">ParA family protein</fullName>
    </submittedName>
</protein>
<dbReference type="Proteomes" id="UP001149411">
    <property type="component" value="Unassembled WGS sequence"/>
</dbReference>
<evidence type="ECO:0000256" key="1">
    <source>
        <dbReference type="SAM" id="MobiDB-lite"/>
    </source>
</evidence>
<dbReference type="Gene3D" id="3.40.50.300">
    <property type="entry name" value="P-loop containing nucleotide triphosphate hydrolases"/>
    <property type="match status" value="1"/>
</dbReference>
<dbReference type="RefSeq" id="WP_266087452.1">
    <property type="nucleotide sequence ID" value="NZ_RKLV01000007.1"/>
</dbReference>
<keyword evidence="4" id="KW-1185">Reference proteome</keyword>
<dbReference type="PANTHER" id="PTHR13696">
    <property type="entry name" value="P-LOOP CONTAINING NUCLEOSIDE TRIPHOSPHATE HYDROLASE"/>
    <property type="match status" value="1"/>
</dbReference>
<name>A0A9Q4C6R0_9EURY</name>
<comment type="caution">
    <text evidence="3">The sequence shown here is derived from an EMBL/GenBank/DDBJ whole genome shotgun (WGS) entry which is preliminary data.</text>
</comment>
<organism evidence="3 4">
    <name type="scientific">Halorutilus salinus</name>
    <dbReference type="NCBI Taxonomy" id="2487751"/>
    <lineage>
        <taxon>Archaea</taxon>
        <taxon>Methanobacteriati</taxon>
        <taxon>Methanobacteriota</taxon>
        <taxon>Stenosarchaea group</taxon>
        <taxon>Halobacteria</taxon>
        <taxon>Halorutilales</taxon>
        <taxon>Halorutilaceae</taxon>
        <taxon>Halorutilus</taxon>
    </lineage>
</organism>
<evidence type="ECO:0000313" key="4">
    <source>
        <dbReference type="Proteomes" id="UP001149411"/>
    </source>
</evidence>
<feature type="compositionally biased region" description="Polar residues" evidence="1">
    <location>
        <begin position="242"/>
        <end position="265"/>
    </location>
</feature>
<dbReference type="PANTHER" id="PTHR13696:SF99">
    <property type="entry name" value="COBYRINIC ACID AC-DIAMIDE SYNTHASE"/>
    <property type="match status" value="1"/>
</dbReference>
<evidence type="ECO:0000313" key="3">
    <source>
        <dbReference type="EMBL" id="MCX2819301.1"/>
    </source>
</evidence>
<dbReference type="SUPFAM" id="SSF52540">
    <property type="entry name" value="P-loop containing nucleoside triphosphate hydrolases"/>
    <property type="match status" value="1"/>
</dbReference>
<dbReference type="EMBL" id="RKLV01000007">
    <property type="protein sequence ID" value="MCX2819301.1"/>
    <property type="molecule type" value="Genomic_DNA"/>
</dbReference>
<dbReference type="CDD" id="cd02042">
    <property type="entry name" value="ParAB_family"/>
    <property type="match status" value="1"/>
</dbReference>